<name>A0A085MI84_9BILA</name>
<reference evidence="3 4" key="1">
    <citation type="journal article" date="2014" name="Nat. Genet.">
        <title>Genome and transcriptome of the porcine whipworm Trichuris suis.</title>
        <authorList>
            <person name="Jex A.R."/>
            <person name="Nejsum P."/>
            <person name="Schwarz E.M."/>
            <person name="Hu L."/>
            <person name="Young N.D."/>
            <person name="Hall R.S."/>
            <person name="Korhonen P.K."/>
            <person name="Liao S."/>
            <person name="Thamsborg S."/>
            <person name="Xia J."/>
            <person name="Xu P."/>
            <person name="Wang S."/>
            <person name="Scheerlinck J.P."/>
            <person name="Hofmann A."/>
            <person name="Sternberg P.W."/>
            <person name="Wang J."/>
            <person name="Gasser R.B."/>
        </authorList>
    </citation>
    <scope>NUCLEOTIDE SEQUENCE [LARGE SCALE GENOMIC DNA]</scope>
    <source>
        <strain evidence="3">DCEP-RM93M</strain>
    </source>
</reference>
<protein>
    <recommendedName>
        <fullName evidence="2">RUN domain-containing protein</fullName>
    </recommendedName>
</protein>
<evidence type="ECO:0000259" key="2">
    <source>
        <dbReference type="PROSITE" id="PS50826"/>
    </source>
</evidence>
<dbReference type="InterPro" id="IPR004012">
    <property type="entry name" value="Run_dom"/>
</dbReference>
<feature type="domain" description="RUN" evidence="2">
    <location>
        <begin position="1039"/>
        <end position="1172"/>
    </location>
</feature>
<dbReference type="Proteomes" id="UP000030764">
    <property type="component" value="Unassembled WGS sequence"/>
</dbReference>
<feature type="compositionally biased region" description="Basic residues" evidence="1">
    <location>
        <begin position="1260"/>
        <end position="1271"/>
    </location>
</feature>
<feature type="compositionally biased region" description="Low complexity" evidence="1">
    <location>
        <begin position="466"/>
        <end position="481"/>
    </location>
</feature>
<evidence type="ECO:0000256" key="1">
    <source>
        <dbReference type="SAM" id="MobiDB-lite"/>
    </source>
</evidence>
<feature type="compositionally biased region" description="Polar residues" evidence="1">
    <location>
        <begin position="443"/>
        <end position="456"/>
    </location>
</feature>
<dbReference type="InterPro" id="IPR047343">
    <property type="entry name" value="RUSC1_2"/>
</dbReference>
<dbReference type="EMBL" id="KL363191">
    <property type="protein sequence ID" value="KFD56930.1"/>
    <property type="molecule type" value="Genomic_DNA"/>
</dbReference>
<feature type="compositionally biased region" description="Polar residues" evidence="1">
    <location>
        <begin position="1243"/>
        <end position="1253"/>
    </location>
</feature>
<feature type="compositionally biased region" description="Polar residues" evidence="1">
    <location>
        <begin position="572"/>
        <end position="586"/>
    </location>
</feature>
<feature type="region of interest" description="Disordered" evidence="1">
    <location>
        <begin position="1240"/>
        <end position="1271"/>
    </location>
</feature>
<feature type="region of interest" description="Disordered" evidence="1">
    <location>
        <begin position="1"/>
        <end position="29"/>
    </location>
</feature>
<feature type="region of interest" description="Disordered" evidence="1">
    <location>
        <begin position="236"/>
        <end position="255"/>
    </location>
</feature>
<organism evidence="3 4">
    <name type="scientific">Trichuris suis</name>
    <name type="common">pig whipworm</name>
    <dbReference type="NCBI Taxonomy" id="68888"/>
    <lineage>
        <taxon>Eukaryota</taxon>
        <taxon>Metazoa</taxon>
        <taxon>Ecdysozoa</taxon>
        <taxon>Nematoda</taxon>
        <taxon>Enoplea</taxon>
        <taxon>Dorylaimia</taxon>
        <taxon>Trichinellida</taxon>
        <taxon>Trichuridae</taxon>
        <taxon>Trichuris</taxon>
    </lineage>
</organism>
<dbReference type="AlphaFoldDB" id="A0A085MI84"/>
<feature type="region of interest" description="Disordered" evidence="1">
    <location>
        <begin position="563"/>
        <end position="586"/>
    </location>
</feature>
<dbReference type="Gene3D" id="1.20.58.900">
    <property type="match status" value="1"/>
</dbReference>
<proteinExistence type="predicted"/>
<dbReference type="PANTHER" id="PTHR15591">
    <property type="entry name" value="RUN AND SH3 DOMAIN CONTAINING"/>
    <property type="match status" value="1"/>
</dbReference>
<dbReference type="PANTHER" id="PTHR15591:SF13">
    <property type="entry name" value="RUN DOMAIN-CONTAINING PROTEIN"/>
    <property type="match status" value="1"/>
</dbReference>
<dbReference type="GO" id="GO:0031410">
    <property type="term" value="C:cytoplasmic vesicle"/>
    <property type="evidence" value="ECO:0007669"/>
    <property type="project" value="TreeGrafter"/>
</dbReference>
<accession>A0A085MI84</accession>
<evidence type="ECO:0000313" key="3">
    <source>
        <dbReference type="EMBL" id="KFD56930.1"/>
    </source>
</evidence>
<dbReference type="InterPro" id="IPR037213">
    <property type="entry name" value="Run_dom_sf"/>
</dbReference>
<dbReference type="CDD" id="cd17685">
    <property type="entry name" value="RUN_RUSC"/>
    <property type="match status" value="1"/>
</dbReference>
<gene>
    <name evidence="3" type="ORF">M513_02187</name>
</gene>
<feature type="region of interest" description="Disordered" evidence="1">
    <location>
        <begin position="404"/>
        <end position="484"/>
    </location>
</feature>
<dbReference type="Pfam" id="PF02759">
    <property type="entry name" value="RUN"/>
    <property type="match status" value="1"/>
</dbReference>
<dbReference type="PROSITE" id="PS50826">
    <property type="entry name" value="RUN"/>
    <property type="match status" value="1"/>
</dbReference>
<evidence type="ECO:0000313" key="4">
    <source>
        <dbReference type="Proteomes" id="UP000030764"/>
    </source>
</evidence>
<keyword evidence="4" id="KW-1185">Reference proteome</keyword>
<sequence>MDSFGALGTLGEQQKLQQDQTSQACSRRQPSLASVLTDRSPSMATTVDLNVSPGHRSSQDGSFIQDEDLHLIYGRFEYDRGPMEDIKVANCDYEDDGRQLVDAIGVPSLPKDVELHLQNKLANDCDVNVAFLDFNSFTADRIADALKDRFCKTSGSFESESYLTPPAPLGPNSCSLFSSCGGGDIDPVNEQSACSAASLFPLLPSSFPKNEIFDDVELQGEVEEDEVINGKATFNDNATQIGSHDQQQKQHPQVISTDSLDWSSYNRGQEIIKTACATKTGDYVLTFDDSASSMISSVASFSASTPESPIDVVGIEPRSDGNDAPKSIASGPTKQTMISWNQLGDDSIRRHGSLPRGKTFPGTCSPQSNRVSAQVVPFAEGTADGSNSRFSLLKAFKEKVSDTFDRMHSHGRRKMDKNSPATVIRSSEVETKSSCTGGIESSGYHTGGTQSSQMGDLQQVRKDGDAASAGSSPLESPSSGAVENDVQQRCHTVIRQSDNNYEVEYDVGATRNGRCVDINHNVIGFGNKGSGPWMGRAMAESGGEWKHVLTSNGRTFVDLLRKKETTDIPPNRGQNSMEQRSSRSPSVSVANKSVQTCLRGVPSLAPFGCMDELQGMCCPDSTSKGNVPELNFLRLPFSLPPLFPSVAPFPMSMFKRLDCQKTDFPCPPVGGDARRGVGSSYCCRPGAGFAPAKLVPSPPRVRTSKIGRTKRLGLRQPATKRDSGFESYAQVPSHIQDWESLAMLLPEEVQRTFFNGCLSKSSYGTAGRGILKSSRAPSTSCRHRPTNWHDKPISCSSRSVDNLLWRTQMGATHKGNRPLSEPCFQRMLHVPPSYAPHMEASPIRHCACMRQCCCSCHSCSGCVAYAHRNLCCLCTTWEHQETADVDRESAWLDRPADFDINHQCVTDNPCFRSTRSESSCCHCGRGLNGIYSPDCFFSMENVTRFHQYYQQPVGFTLKKCNSTRRLAVADDNADLDFRSRDATVPFTQNAPSHLRLDGMSKGVQIGVSLHRQKHDMVCKFLLSCDRLRGSLTPDATLFEKLQLLHRFVINSIVEMIEDGLVVANSVWSVIVSATKLGPATRSVCDLVNALESRNAYKNLKVDLFFLGLFRLQSLDCWLSYLVLKDNLLRKCYLKSAFLRGARSVYSFLYEKILAKIQSLYNAFKFDREVVGECSSENADSLGSTLSVLDEFVACLPNSLVASPSDKEFANAASCSAIGRHIGKDETLTKSFIPAMPAGDTRIPKSSSYPSRIPTSVDRRTNRKVVKAISRK</sequence>
<feature type="compositionally biased region" description="Polar residues" evidence="1">
    <location>
        <begin position="11"/>
        <end position="29"/>
    </location>
</feature>